<feature type="domain" description="Dienelactone hydrolase" evidence="2">
    <location>
        <begin position="23"/>
        <end position="217"/>
    </location>
</feature>
<dbReference type="GO" id="GO:0016787">
    <property type="term" value="F:hydrolase activity"/>
    <property type="evidence" value="ECO:0007669"/>
    <property type="project" value="UniProtKB-KW"/>
</dbReference>
<dbReference type="PANTHER" id="PTHR22946">
    <property type="entry name" value="DIENELACTONE HYDROLASE DOMAIN-CONTAINING PROTEIN-RELATED"/>
    <property type="match status" value="1"/>
</dbReference>
<evidence type="ECO:0000259" key="2">
    <source>
        <dbReference type="Pfam" id="PF01738"/>
    </source>
</evidence>
<dbReference type="RefSeq" id="WP_230550641.1">
    <property type="nucleotide sequence ID" value="NZ_JAJISD010000004.1"/>
</dbReference>
<dbReference type="Pfam" id="PF01738">
    <property type="entry name" value="DLH"/>
    <property type="match status" value="1"/>
</dbReference>
<dbReference type="InterPro" id="IPR029058">
    <property type="entry name" value="AB_hydrolase_fold"/>
</dbReference>
<accession>A0ABS8KTN4</accession>
<evidence type="ECO:0000313" key="3">
    <source>
        <dbReference type="EMBL" id="MCC8429439.1"/>
    </source>
</evidence>
<keyword evidence="1 3" id="KW-0378">Hydrolase</keyword>
<protein>
    <submittedName>
        <fullName evidence="3">Dienelactone hydrolase family protein</fullName>
    </submittedName>
</protein>
<dbReference type="Proteomes" id="UP001198862">
    <property type="component" value="Unassembled WGS sequence"/>
</dbReference>
<dbReference type="SUPFAM" id="SSF53474">
    <property type="entry name" value="alpha/beta-Hydrolases"/>
    <property type="match status" value="1"/>
</dbReference>
<evidence type="ECO:0000256" key="1">
    <source>
        <dbReference type="ARBA" id="ARBA00022801"/>
    </source>
</evidence>
<dbReference type="EMBL" id="JAJISD010000004">
    <property type="protein sequence ID" value="MCC8429439.1"/>
    <property type="molecule type" value="Genomic_DNA"/>
</dbReference>
<gene>
    <name evidence="3" type="ORF">LJ725_10710</name>
</gene>
<dbReference type="InterPro" id="IPR002925">
    <property type="entry name" value="Dienelactn_hydro"/>
</dbReference>
<organism evidence="3 4">
    <name type="scientific">Reyranella aquatilis</name>
    <dbReference type="NCBI Taxonomy" id="2035356"/>
    <lineage>
        <taxon>Bacteria</taxon>
        <taxon>Pseudomonadati</taxon>
        <taxon>Pseudomonadota</taxon>
        <taxon>Alphaproteobacteria</taxon>
        <taxon>Hyphomicrobiales</taxon>
        <taxon>Reyranellaceae</taxon>
        <taxon>Reyranella</taxon>
    </lineage>
</organism>
<dbReference type="Gene3D" id="3.40.50.1820">
    <property type="entry name" value="alpha/beta hydrolase"/>
    <property type="match status" value="1"/>
</dbReference>
<keyword evidence="4" id="KW-1185">Reference proteome</keyword>
<reference evidence="3 4" key="1">
    <citation type="submission" date="2021-11" db="EMBL/GenBank/DDBJ databases">
        <authorList>
            <person name="Lee D.-H."/>
            <person name="Kim S.-B."/>
        </authorList>
    </citation>
    <scope>NUCLEOTIDE SEQUENCE [LARGE SCALE GENOMIC DNA]</scope>
    <source>
        <strain evidence="3 4">KCTC 52223</strain>
    </source>
</reference>
<dbReference type="InterPro" id="IPR050261">
    <property type="entry name" value="FrsA_esterase"/>
</dbReference>
<sequence>MPATAQQNVRVPVEQGGRTIQLSAQLFRPAQPTGPVPAVALFHGCGGPGQNTARMAGLLAFWGYAALVVDSFSARGLKDVCGRNWPTQAAAEARAGDIDAALAWLAQQPGIDARRLAYMGYSYGGGVALLRALSGNPDNRSPPVARAVVLVYPDCALADPLGQRLTVRQPTLLAMGALDDWTPVSQCRALLERVVRGQELVETKVYPGAHHSFDALGLPVRYLDGVGNRSKPGGCCGAHYGAHEPAWKQFVVDVRAFLDKALKL</sequence>
<dbReference type="PANTHER" id="PTHR22946:SF9">
    <property type="entry name" value="POLYKETIDE TRANSFERASE AF380"/>
    <property type="match status" value="1"/>
</dbReference>
<name>A0ABS8KTN4_9HYPH</name>
<evidence type="ECO:0000313" key="4">
    <source>
        <dbReference type="Proteomes" id="UP001198862"/>
    </source>
</evidence>
<proteinExistence type="predicted"/>
<comment type="caution">
    <text evidence="3">The sequence shown here is derived from an EMBL/GenBank/DDBJ whole genome shotgun (WGS) entry which is preliminary data.</text>
</comment>